<keyword evidence="2" id="KW-1185">Reference proteome</keyword>
<evidence type="ECO:0000313" key="1">
    <source>
        <dbReference type="EMBL" id="KAJ0042389.1"/>
    </source>
</evidence>
<reference evidence="2" key="1">
    <citation type="journal article" date="2023" name="G3 (Bethesda)">
        <title>Genome assembly and association tests identify interacting loci associated with vigor, precocity, and sex in interspecific pistachio rootstocks.</title>
        <authorList>
            <person name="Palmer W."/>
            <person name="Jacygrad E."/>
            <person name="Sagayaradj S."/>
            <person name="Cavanaugh K."/>
            <person name="Han R."/>
            <person name="Bertier L."/>
            <person name="Beede B."/>
            <person name="Kafkas S."/>
            <person name="Golino D."/>
            <person name="Preece J."/>
            <person name="Michelmore R."/>
        </authorList>
    </citation>
    <scope>NUCLEOTIDE SEQUENCE [LARGE SCALE GENOMIC DNA]</scope>
</reference>
<dbReference type="EMBL" id="CM047739">
    <property type="protein sequence ID" value="KAJ0042389.1"/>
    <property type="molecule type" value="Genomic_DNA"/>
</dbReference>
<accession>A0ACC0YVF9</accession>
<gene>
    <name evidence="1" type="ORF">Pint_19506</name>
</gene>
<sequence length="292" mass="33322">MAMGEEMVVAVASEVAKKATESVYDFIQRHISYAFKHQSYLNDLKNRVEDLGYARERVEHQVDEAKRRGEEIEKDVEHWLKRVDDFNEGVVKPINDDETKTNKRCFNMMCPNLIKRYMLGKKAAKAALDGTDLCGKRELFIRVSYRPTLQRTESVLLRGYEAFDSRIQVLQDIKDTLKDANVNMIGVHGMAGVGKTTLVKKVASLAKENKLFDAVAVAEVTETPDYKKIQEKIAFDLGLEFRQEGEYDRVGLLRSRIEKEKNLLIILDDIWTKLDFDAIGIPFGDATHGICL</sequence>
<proteinExistence type="predicted"/>
<name>A0ACC0YVF9_9ROSI</name>
<organism evidence="1 2">
    <name type="scientific">Pistacia integerrima</name>
    <dbReference type="NCBI Taxonomy" id="434235"/>
    <lineage>
        <taxon>Eukaryota</taxon>
        <taxon>Viridiplantae</taxon>
        <taxon>Streptophyta</taxon>
        <taxon>Embryophyta</taxon>
        <taxon>Tracheophyta</taxon>
        <taxon>Spermatophyta</taxon>
        <taxon>Magnoliopsida</taxon>
        <taxon>eudicotyledons</taxon>
        <taxon>Gunneridae</taxon>
        <taxon>Pentapetalae</taxon>
        <taxon>rosids</taxon>
        <taxon>malvids</taxon>
        <taxon>Sapindales</taxon>
        <taxon>Anacardiaceae</taxon>
        <taxon>Pistacia</taxon>
    </lineage>
</organism>
<dbReference type="Proteomes" id="UP001163603">
    <property type="component" value="Chromosome 4"/>
</dbReference>
<comment type="caution">
    <text evidence="1">The sequence shown here is derived from an EMBL/GenBank/DDBJ whole genome shotgun (WGS) entry which is preliminary data.</text>
</comment>
<protein>
    <submittedName>
        <fullName evidence="1">Uncharacterized protein</fullName>
    </submittedName>
</protein>
<evidence type="ECO:0000313" key="2">
    <source>
        <dbReference type="Proteomes" id="UP001163603"/>
    </source>
</evidence>